<evidence type="ECO:0000313" key="5">
    <source>
        <dbReference type="EMBL" id="QEW25450.1"/>
    </source>
</evidence>
<dbReference type="RefSeq" id="WP_057814526.1">
    <property type="nucleotide sequence ID" value="NZ_CP031598.1"/>
</dbReference>
<evidence type="ECO:0000256" key="1">
    <source>
        <dbReference type="ARBA" id="ARBA00022857"/>
    </source>
</evidence>
<organism evidence="4 6">
    <name type="scientific">Roseovarius indicus</name>
    <dbReference type="NCBI Taxonomy" id="540747"/>
    <lineage>
        <taxon>Bacteria</taxon>
        <taxon>Pseudomonadati</taxon>
        <taxon>Pseudomonadota</taxon>
        <taxon>Alphaproteobacteria</taxon>
        <taxon>Rhodobacterales</taxon>
        <taxon>Roseobacteraceae</taxon>
        <taxon>Roseovarius</taxon>
    </lineage>
</organism>
<dbReference type="OrthoDB" id="9805883at2"/>
<dbReference type="FunFam" id="3.40.50.720:FF:000053">
    <property type="entry name" value="Quinone oxidoreductase 1"/>
    <property type="match status" value="1"/>
</dbReference>
<gene>
    <name evidence="5" type="primary">qorA_2</name>
    <name evidence="5" type="ORF">RIdsm_01237</name>
    <name evidence="4" type="ORF">XM52_06530</name>
</gene>
<dbReference type="InterPro" id="IPR047618">
    <property type="entry name" value="QOR-like"/>
</dbReference>
<accession>A0A0T5PB40</accession>
<proteinExistence type="predicted"/>
<dbReference type="InterPro" id="IPR036291">
    <property type="entry name" value="NAD(P)-bd_dom_sf"/>
</dbReference>
<sequence>MPNAIVLREFGPAENLVFEEVARPEPGPGQLRLRVSAIGANYHDVYVRTGLYRTLDLPGVPGIELVGVVEALGEGVTGPAPGTRVACVTGRYGCYTEEAVVPAELVLPMPDAVSDEAAAAGMLKGLTAAMLLTEAYRVGAETTLLIHAGAGGVGQIVTRWAKALGATVISTVGSEAKARVAQACGADHVILYREEDFVARVKEITGGRGVDVAYDSVGKDTFAGSLDCLAPLGHLVNFGQASGPVPPFEVSRLAAGSHTLLRPIIFHYLADPARRGPLFEMLLGAMEAGLVTPDVALSLPLSEAAEAHRALESRALAGAVILRP</sequence>
<dbReference type="Gene3D" id="3.90.180.10">
    <property type="entry name" value="Medium-chain alcohol dehydrogenases, catalytic domain"/>
    <property type="match status" value="1"/>
</dbReference>
<evidence type="ECO:0000256" key="2">
    <source>
        <dbReference type="ARBA" id="ARBA00023002"/>
    </source>
</evidence>
<dbReference type="SUPFAM" id="SSF50129">
    <property type="entry name" value="GroES-like"/>
    <property type="match status" value="1"/>
</dbReference>
<evidence type="ECO:0000313" key="7">
    <source>
        <dbReference type="Proteomes" id="UP000325785"/>
    </source>
</evidence>
<evidence type="ECO:0000313" key="6">
    <source>
        <dbReference type="Proteomes" id="UP000051401"/>
    </source>
</evidence>
<keyword evidence="6" id="KW-1185">Reference proteome</keyword>
<dbReference type="Proteomes" id="UP000051401">
    <property type="component" value="Unassembled WGS sequence"/>
</dbReference>
<dbReference type="PATRIC" id="fig|540747.5.peg.3667"/>
<feature type="domain" description="Enoyl reductase (ER)" evidence="3">
    <location>
        <begin position="11"/>
        <end position="322"/>
    </location>
</feature>
<dbReference type="InterPro" id="IPR013149">
    <property type="entry name" value="ADH-like_C"/>
</dbReference>
<dbReference type="STRING" id="540747.SAMN04488031_104309"/>
<reference evidence="5 7" key="2">
    <citation type="submission" date="2018-08" db="EMBL/GenBank/DDBJ databases">
        <title>Genetic Globetrotter - A new plasmid hitch-hiking vast phylogenetic and geographic distances.</title>
        <authorList>
            <person name="Vollmers J."/>
            <person name="Petersen J."/>
        </authorList>
    </citation>
    <scope>NUCLEOTIDE SEQUENCE [LARGE SCALE GENOMIC DNA]</scope>
    <source>
        <strain evidence="5 7">DSM 26383</strain>
    </source>
</reference>
<dbReference type="EMBL" id="CP031598">
    <property type="protein sequence ID" value="QEW25450.1"/>
    <property type="molecule type" value="Genomic_DNA"/>
</dbReference>
<dbReference type="PANTHER" id="PTHR48106">
    <property type="entry name" value="QUINONE OXIDOREDUCTASE PIG3-RELATED"/>
    <property type="match status" value="1"/>
</dbReference>
<dbReference type="SUPFAM" id="SSF51735">
    <property type="entry name" value="NAD(P)-binding Rossmann-fold domains"/>
    <property type="match status" value="1"/>
</dbReference>
<protein>
    <submittedName>
        <fullName evidence="5">Quinone oxidoreductase 1</fullName>
        <ecNumber evidence="5">1.6.5.5</ecNumber>
    </submittedName>
</protein>
<name>A0A0T5PB40_9RHOB</name>
<dbReference type="KEGG" id="rid:RIdsm_01237"/>
<dbReference type="GO" id="GO:0070402">
    <property type="term" value="F:NADPH binding"/>
    <property type="evidence" value="ECO:0007669"/>
    <property type="project" value="TreeGrafter"/>
</dbReference>
<dbReference type="InterPro" id="IPR011032">
    <property type="entry name" value="GroES-like_sf"/>
</dbReference>
<evidence type="ECO:0000313" key="4">
    <source>
        <dbReference type="EMBL" id="KRS18470.1"/>
    </source>
</evidence>
<keyword evidence="2 5" id="KW-0560">Oxidoreductase</keyword>
<reference evidence="4 6" key="1">
    <citation type="submission" date="2015-04" db="EMBL/GenBank/DDBJ databases">
        <title>The draft genome sequence of Roseovarius indicus B108T.</title>
        <authorList>
            <person name="Li G."/>
            <person name="Lai Q."/>
            <person name="Shao Z."/>
            <person name="Yan P."/>
        </authorList>
    </citation>
    <scope>NUCLEOTIDE SEQUENCE [LARGE SCALE GENOMIC DNA]</scope>
    <source>
        <strain evidence="4 6">B108</strain>
    </source>
</reference>
<evidence type="ECO:0000259" key="3">
    <source>
        <dbReference type="SMART" id="SM00829"/>
    </source>
</evidence>
<dbReference type="InterPro" id="IPR020843">
    <property type="entry name" value="ER"/>
</dbReference>
<dbReference type="GO" id="GO:0035925">
    <property type="term" value="F:mRNA 3'-UTR AU-rich region binding"/>
    <property type="evidence" value="ECO:0007669"/>
    <property type="project" value="TreeGrafter"/>
</dbReference>
<dbReference type="Proteomes" id="UP000325785">
    <property type="component" value="Chromosome"/>
</dbReference>
<dbReference type="AlphaFoldDB" id="A0A0T5PB40"/>
<dbReference type="Pfam" id="PF00107">
    <property type="entry name" value="ADH_zinc_N"/>
    <property type="match status" value="1"/>
</dbReference>
<dbReference type="InterPro" id="IPR013154">
    <property type="entry name" value="ADH-like_N"/>
</dbReference>
<dbReference type="Pfam" id="PF08240">
    <property type="entry name" value="ADH_N"/>
    <property type="match status" value="1"/>
</dbReference>
<dbReference type="GO" id="GO:0003960">
    <property type="term" value="F:quinone reductase (NADPH) activity"/>
    <property type="evidence" value="ECO:0007669"/>
    <property type="project" value="UniProtKB-EC"/>
</dbReference>
<keyword evidence="1" id="KW-0521">NADP</keyword>
<dbReference type="EC" id="1.6.5.5" evidence="5"/>
<dbReference type="GO" id="GO:0005829">
    <property type="term" value="C:cytosol"/>
    <property type="evidence" value="ECO:0007669"/>
    <property type="project" value="TreeGrafter"/>
</dbReference>
<dbReference type="PANTHER" id="PTHR48106:SF13">
    <property type="entry name" value="QUINONE OXIDOREDUCTASE-RELATED"/>
    <property type="match status" value="1"/>
</dbReference>
<dbReference type="SMART" id="SM00829">
    <property type="entry name" value="PKS_ER"/>
    <property type="match status" value="1"/>
</dbReference>
<dbReference type="CDD" id="cd05286">
    <property type="entry name" value="QOR2"/>
    <property type="match status" value="1"/>
</dbReference>
<dbReference type="Gene3D" id="3.40.50.720">
    <property type="entry name" value="NAD(P)-binding Rossmann-like Domain"/>
    <property type="match status" value="1"/>
</dbReference>
<dbReference type="EMBL" id="LAXI01000003">
    <property type="protein sequence ID" value="KRS18470.1"/>
    <property type="molecule type" value="Genomic_DNA"/>
</dbReference>